<keyword evidence="6 11" id="KW-0805">Transcription regulation</keyword>
<dbReference type="InterPro" id="IPR001728">
    <property type="entry name" value="ThyrH_rcpt"/>
</dbReference>
<keyword evidence="7 11" id="KW-0238">DNA-binding</keyword>
<dbReference type="PROSITE" id="PS00031">
    <property type="entry name" value="NUCLEAR_REC_DBD_1"/>
    <property type="match status" value="1"/>
</dbReference>
<keyword evidence="10 11" id="KW-0539">Nucleus</keyword>
<dbReference type="InterPro" id="IPR035500">
    <property type="entry name" value="NHR-like_dom_sf"/>
</dbReference>
<dbReference type="SMART" id="SM00430">
    <property type="entry name" value="HOLI"/>
    <property type="match status" value="1"/>
</dbReference>
<keyword evidence="9 11" id="KW-0675">Receptor</keyword>
<evidence type="ECO:0000259" key="13">
    <source>
        <dbReference type="PROSITE" id="PS51030"/>
    </source>
</evidence>
<keyword evidence="15" id="KW-1185">Reference proteome</keyword>
<dbReference type="GO" id="GO:0008270">
    <property type="term" value="F:zinc ion binding"/>
    <property type="evidence" value="ECO:0007669"/>
    <property type="project" value="UniProtKB-KW"/>
</dbReference>
<feature type="compositionally biased region" description="Basic and acidic residues" evidence="12">
    <location>
        <begin position="20"/>
        <end position="53"/>
    </location>
</feature>
<dbReference type="PROSITE" id="PS51030">
    <property type="entry name" value="NUCLEAR_REC_DBD_2"/>
    <property type="match status" value="1"/>
</dbReference>
<proteinExistence type="inferred from homology"/>
<feature type="domain" description="Nuclear receptor" evidence="13">
    <location>
        <begin position="74"/>
        <end position="149"/>
    </location>
</feature>
<sequence length="575" mass="63727">MLTTNSKNVSNGGESSSSPEIKEEYLFVKKEYSPSSERRTSSADSGVDIKNENDPGLGDLKENPIPQISTQIEVIPCKVCGDKSSGVHYGIITCEGCKGFFRRSQSNIVNYQCPRQKNCTVDRVNRNRCQYCRLKKCLELGMSRDAVKFGRMSKKQREKVEDEVRMHKQLAEVHGISPYSSFMEYSPPNTHQNISQQGPPQIMYSHHPQTATVPSHNQSGIPHYDMYGGASTGPMPMSSTPSAASTPSGGSGGPPPPQYMPNGGGTVTISVYNQHQMAAAPISYPTGQGADYVLVPQQAAVPSSNGGYPDTPSHSMMTTIGSCMTTIGGCMPTPTSIDEDLIKNLTMAYENGHASFLRGKDRALQQIDSHIEQMFMNMNTVEGWVRYSEEITKIIQCIIEFAKLVEGFMRLDQEEQIMLLKHGVFELSAIAMSQYYSIDTHTLTLIDIIIPSHIFTCTNPSELKFIQDLHSVIHQLATFGLNTSELALFSAWVLLENTHKEHLYVERIRSTLAGMLAPRFGGDGMSTVDRLIGILPQLRNLAHNHIVLLNNFRNNYPEANNQLPALYKELFSVDQ</sequence>
<keyword evidence="8 11" id="KW-0804">Transcription</keyword>
<comment type="similarity">
    <text evidence="2">Belongs to the nuclear hormone receptor family. NR1 subfamily.</text>
</comment>
<reference evidence="15" key="1">
    <citation type="submission" date="2014-07" db="EMBL/GenBank/DDBJ databases">
        <authorList>
            <person name="Martin A.A"/>
            <person name="De Silva N."/>
        </authorList>
    </citation>
    <scope>NUCLEOTIDE SEQUENCE</scope>
</reference>
<evidence type="ECO:0000256" key="9">
    <source>
        <dbReference type="ARBA" id="ARBA00023170"/>
    </source>
</evidence>
<dbReference type="GO" id="GO:0005634">
    <property type="term" value="C:nucleus"/>
    <property type="evidence" value="ECO:0007669"/>
    <property type="project" value="UniProtKB-SubCell"/>
</dbReference>
<organism evidence="15 16">
    <name type="scientific">Strongyloides venezuelensis</name>
    <name type="common">Threadworm</name>
    <dbReference type="NCBI Taxonomy" id="75913"/>
    <lineage>
        <taxon>Eukaryota</taxon>
        <taxon>Metazoa</taxon>
        <taxon>Ecdysozoa</taxon>
        <taxon>Nematoda</taxon>
        <taxon>Chromadorea</taxon>
        <taxon>Rhabditida</taxon>
        <taxon>Tylenchina</taxon>
        <taxon>Panagrolaimomorpha</taxon>
        <taxon>Strongyloidoidea</taxon>
        <taxon>Strongyloididae</taxon>
        <taxon>Strongyloides</taxon>
    </lineage>
</organism>
<keyword evidence="5 11" id="KW-0862">Zinc</keyword>
<dbReference type="InterPro" id="IPR000536">
    <property type="entry name" value="Nucl_hrmn_rcpt_lig-bd"/>
</dbReference>
<dbReference type="FunFam" id="3.30.50.10:FF:000003">
    <property type="entry name" value="Nuclear orphan receptor ROR-beta"/>
    <property type="match status" value="1"/>
</dbReference>
<reference evidence="16" key="2">
    <citation type="submission" date="2015-08" db="UniProtKB">
        <authorList>
            <consortium name="WormBaseParasite"/>
        </authorList>
    </citation>
    <scope>IDENTIFICATION</scope>
</reference>
<dbReference type="PRINTS" id="PR00546">
    <property type="entry name" value="THYROIDHORMR"/>
</dbReference>
<evidence type="ECO:0000313" key="16">
    <source>
        <dbReference type="WBParaSite" id="SVE_0162100.1"/>
    </source>
</evidence>
<dbReference type="SMART" id="SM00399">
    <property type="entry name" value="ZnF_C4"/>
    <property type="match status" value="1"/>
</dbReference>
<dbReference type="PANTHER" id="PTHR45805">
    <property type="entry name" value="NUCLEAR HORMONE RECEPTOR HR3-RELATED"/>
    <property type="match status" value="1"/>
</dbReference>
<evidence type="ECO:0000256" key="10">
    <source>
        <dbReference type="ARBA" id="ARBA00023242"/>
    </source>
</evidence>
<evidence type="ECO:0000313" key="15">
    <source>
        <dbReference type="Proteomes" id="UP000035680"/>
    </source>
</evidence>
<dbReference type="Proteomes" id="UP000035680">
    <property type="component" value="Unassembled WGS sequence"/>
</dbReference>
<feature type="domain" description="NR LBD" evidence="14">
    <location>
        <begin position="337"/>
        <end position="571"/>
    </location>
</feature>
<evidence type="ECO:0000256" key="7">
    <source>
        <dbReference type="ARBA" id="ARBA00023125"/>
    </source>
</evidence>
<feature type="compositionally biased region" description="Polar residues" evidence="12">
    <location>
        <begin position="207"/>
        <end position="220"/>
    </location>
</feature>
<feature type="compositionally biased region" description="Low complexity" evidence="12">
    <location>
        <begin position="232"/>
        <end position="248"/>
    </location>
</feature>
<keyword evidence="4 11" id="KW-0863">Zinc-finger</keyword>
<evidence type="ECO:0000256" key="1">
    <source>
        <dbReference type="ARBA" id="ARBA00004123"/>
    </source>
</evidence>
<dbReference type="CDD" id="cd06968">
    <property type="entry name" value="NR_DBD_ROR"/>
    <property type="match status" value="1"/>
</dbReference>
<dbReference type="SUPFAM" id="SSF57716">
    <property type="entry name" value="Glucocorticoid receptor-like (DNA-binding domain)"/>
    <property type="match status" value="1"/>
</dbReference>
<evidence type="ECO:0000256" key="3">
    <source>
        <dbReference type="ARBA" id="ARBA00022723"/>
    </source>
</evidence>
<dbReference type="PRINTS" id="PR00047">
    <property type="entry name" value="STROIDFINGER"/>
</dbReference>
<dbReference type="PRINTS" id="PR00398">
    <property type="entry name" value="STRDHORMONER"/>
</dbReference>
<feature type="compositionally biased region" description="Polar residues" evidence="12">
    <location>
        <begin position="1"/>
        <end position="19"/>
    </location>
</feature>
<evidence type="ECO:0000256" key="6">
    <source>
        <dbReference type="ARBA" id="ARBA00023015"/>
    </source>
</evidence>
<evidence type="ECO:0000256" key="5">
    <source>
        <dbReference type="ARBA" id="ARBA00022833"/>
    </source>
</evidence>
<dbReference type="Pfam" id="PF00104">
    <property type="entry name" value="Hormone_recep"/>
    <property type="match status" value="1"/>
</dbReference>
<protein>
    <submittedName>
        <fullName evidence="16">Probable nuclear hormone receptor HR3 (inferred by orthology to a D. melanogaster protein)</fullName>
    </submittedName>
</protein>
<dbReference type="STRING" id="75913.A0A0K0EYL3"/>
<dbReference type="Pfam" id="PF00105">
    <property type="entry name" value="zf-C4"/>
    <property type="match status" value="1"/>
</dbReference>
<dbReference type="GO" id="GO:0000978">
    <property type="term" value="F:RNA polymerase II cis-regulatory region sequence-specific DNA binding"/>
    <property type="evidence" value="ECO:0007669"/>
    <property type="project" value="TreeGrafter"/>
</dbReference>
<dbReference type="InterPro" id="IPR001723">
    <property type="entry name" value="Nuclear_hrmn_rcpt"/>
</dbReference>
<evidence type="ECO:0000256" key="11">
    <source>
        <dbReference type="RuleBase" id="RU004334"/>
    </source>
</evidence>
<name>A0A0K0EYL3_STRVS</name>
<comment type="subcellular location">
    <subcellularLocation>
        <location evidence="1 11">Nucleus</location>
    </subcellularLocation>
</comment>
<evidence type="ECO:0000256" key="2">
    <source>
        <dbReference type="ARBA" id="ARBA00008092"/>
    </source>
</evidence>
<dbReference type="PANTHER" id="PTHR45805:SF2">
    <property type="entry name" value="NUCLEAR HORMONE RECEPTOR HR3-RELATED"/>
    <property type="match status" value="1"/>
</dbReference>
<dbReference type="Gene3D" id="3.30.50.10">
    <property type="entry name" value="Erythroid Transcription Factor GATA-1, subunit A"/>
    <property type="match status" value="1"/>
</dbReference>
<dbReference type="InterPro" id="IPR001628">
    <property type="entry name" value="Znf_hrmn_rcpt"/>
</dbReference>
<dbReference type="Gene3D" id="1.10.565.10">
    <property type="entry name" value="Retinoid X Receptor"/>
    <property type="match status" value="1"/>
</dbReference>
<evidence type="ECO:0000259" key="14">
    <source>
        <dbReference type="PROSITE" id="PS51843"/>
    </source>
</evidence>
<dbReference type="WBParaSite" id="SVE_0162100.1">
    <property type="protein sequence ID" value="SVE_0162100.1"/>
    <property type="gene ID" value="SVE_0162100"/>
</dbReference>
<evidence type="ECO:0000256" key="12">
    <source>
        <dbReference type="SAM" id="MobiDB-lite"/>
    </source>
</evidence>
<dbReference type="PROSITE" id="PS51843">
    <property type="entry name" value="NR_LBD"/>
    <property type="match status" value="1"/>
</dbReference>
<dbReference type="SUPFAM" id="SSF48508">
    <property type="entry name" value="Nuclear receptor ligand-binding domain"/>
    <property type="match status" value="1"/>
</dbReference>
<feature type="region of interest" description="Disordered" evidence="12">
    <location>
        <begin position="189"/>
        <end position="267"/>
    </location>
</feature>
<feature type="compositionally biased region" description="Polar residues" evidence="12">
    <location>
        <begin position="189"/>
        <end position="199"/>
    </location>
</feature>
<evidence type="ECO:0000256" key="8">
    <source>
        <dbReference type="ARBA" id="ARBA00023163"/>
    </source>
</evidence>
<accession>A0A0K0EYL3</accession>
<dbReference type="AlphaFoldDB" id="A0A0K0EYL3"/>
<dbReference type="InterPro" id="IPR013088">
    <property type="entry name" value="Znf_NHR/GATA"/>
</dbReference>
<evidence type="ECO:0000256" key="4">
    <source>
        <dbReference type="ARBA" id="ARBA00022771"/>
    </source>
</evidence>
<keyword evidence="3 11" id="KW-0479">Metal-binding</keyword>
<dbReference type="GO" id="GO:0004879">
    <property type="term" value="F:nuclear receptor activity"/>
    <property type="evidence" value="ECO:0007669"/>
    <property type="project" value="InterPro"/>
</dbReference>
<feature type="region of interest" description="Disordered" evidence="12">
    <location>
        <begin position="1"/>
        <end position="63"/>
    </location>
</feature>
<dbReference type="InterPro" id="IPR044101">
    <property type="entry name" value="NR_DBD_ROR"/>
</dbReference>